<sequence length="123" mass="13567">MGKIFYGTDSVKEVAMQKANSAAKNYKSGKCYTPSSRIANSCTFNESTNLWTCYSAAHHHWGSCGSKEITSPHHGGPNPTPPIVIPLPHPFPDDFIVDPDTKEKLDTSVEQYEDASEEDYLNS</sequence>
<dbReference type="EMBL" id="SUKA01000005">
    <property type="protein sequence ID" value="TJY63836.1"/>
    <property type="molecule type" value="Genomic_DNA"/>
</dbReference>
<evidence type="ECO:0000313" key="3">
    <source>
        <dbReference type="Proteomes" id="UP000309872"/>
    </source>
</evidence>
<proteinExistence type="predicted"/>
<evidence type="ECO:0000256" key="1">
    <source>
        <dbReference type="SAM" id="MobiDB-lite"/>
    </source>
</evidence>
<feature type="compositionally biased region" description="Pro residues" evidence="1">
    <location>
        <begin position="78"/>
        <end position="90"/>
    </location>
</feature>
<dbReference type="RefSeq" id="WP_136821828.1">
    <property type="nucleotide sequence ID" value="NZ_BMJX01000005.1"/>
</dbReference>
<keyword evidence="3" id="KW-1185">Reference proteome</keyword>
<dbReference type="OrthoDB" id="9895014at2"/>
<protein>
    <submittedName>
        <fullName evidence="2">Uncharacterized protein</fullName>
    </submittedName>
</protein>
<accession>A0A4U0GXR7</accession>
<reference evidence="2 3" key="1">
    <citation type="submission" date="2019-04" db="EMBL/GenBank/DDBJ databases">
        <title>Sphingobacterium olei sp. nov., isolated from oil-contaminated soil.</title>
        <authorList>
            <person name="Liu B."/>
        </authorList>
    </citation>
    <scope>NUCLEOTIDE SEQUENCE [LARGE SCALE GENOMIC DNA]</scope>
    <source>
        <strain evidence="2 3">Y3L14</strain>
    </source>
</reference>
<feature type="region of interest" description="Disordered" evidence="1">
    <location>
        <begin position="65"/>
        <end position="90"/>
    </location>
</feature>
<gene>
    <name evidence="2" type="ORF">FAZ19_16345</name>
</gene>
<organism evidence="2 3">
    <name type="scientific">Sphingobacterium alkalisoli</name>
    <dbReference type="NCBI Taxonomy" id="1874115"/>
    <lineage>
        <taxon>Bacteria</taxon>
        <taxon>Pseudomonadati</taxon>
        <taxon>Bacteroidota</taxon>
        <taxon>Sphingobacteriia</taxon>
        <taxon>Sphingobacteriales</taxon>
        <taxon>Sphingobacteriaceae</taxon>
        <taxon>Sphingobacterium</taxon>
    </lineage>
</organism>
<name>A0A4U0GXR7_9SPHI</name>
<evidence type="ECO:0000313" key="2">
    <source>
        <dbReference type="EMBL" id="TJY63836.1"/>
    </source>
</evidence>
<dbReference type="AlphaFoldDB" id="A0A4U0GXR7"/>
<dbReference type="Proteomes" id="UP000309872">
    <property type="component" value="Unassembled WGS sequence"/>
</dbReference>
<comment type="caution">
    <text evidence="2">The sequence shown here is derived from an EMBL/GenBank/DDBJ whole genome shotgun (WGS) entry which is preliminary data.</text>
</comment>